<dbReference type="GO" id="GO:0016020">
    <property type="term" value="C:membrane"/>
    <property type="evidence" value="ECO:0007669"/>
    <property type="project" value="TreeGrafter"/>
</dbReference>
<evidence type="ECO:0000259" key="2">
    <source>
        <dbReference type="Pfam" id="PF00350"/>
    </source>
</evidence>
<dbReference type="SUPFAM" id="SSF52540">
    <property type="entry name" value="P-loop containing nucleoside triphosphate hydrolases"/>
    <property type="match status" value="1"/>
</dbReference>
<dbReference type="PANTHER" id="PTHR11566">
    <property type="entry name" value="DYNAMIN"/>
    <property type="match status" value="1"/>
</dbReference>
<dbReference type="OMA" id="HYNIIDN"/>
<name>A0A7S7RE87_CRYPV</name>
<sequence>MIENNEREFQEFLDFDNPDIEKIMAMLKSMREVENVPTKHLYLYLSELLKLNGLGEEIPRIVILGQQSMGKTTVIDYLIGHPLGYSTNDIGTCCPIVFHISPSEEKDRESYLSSKLVSDCLLGSGILNEEEITECLIGGEKVTFETLPEKILERMKEIKMQISSQELRIDIRSKGAIEMIIVDLPGLKEDTKEGSKITQKIVYEYVKNHPNDIYILVKRSIDDPANWSWRQKSFLLEELGLGKEQAIVVGTRALEYLQEEVKEISNGKQLLERIKKRELNSGDASGAPLPLFMLELFSLSREERAIKKMSSRKNAMERRISAGEKAIKEIITQLCDQDHETEVKERLLSYFSRDLFEMELRSKFGRILLKQLNSLERLFKNKSCSSIYTCEELPNHQLWREDIILIIRKFAEIVYEIVTGNFKILDFNGSQFLDNFGGNLWMNLNDAKETLNDENLIYRNQNNSLNKQKQKYLMGSFNLNSSSEIIYLRQKRSPYLIGKCISLNFVSDSSKESNSDLIKVEFQYKKKDGLSTGDHIKYLSKSQLVPVKKVQVSKVEQNNCYWLVGFKEERWKKLIPVQVLSKTGNKIFFKQIDDIKTIAKNMNENEDSNNKENTRLGVNSGLPRDTNRDVYYLELCGEYALYIDSNWDQIDILNQSVDQSSDILEEKTSYPTQVINKRIEFTQDINKSNINNDPMYDLLLLNEMSFRLIFKWFKETFKSLKLKSTYNEQILCQMLRSVSNVMSTSNWEPAVVDVLQMNVKELVIPLVNLTSFACSEALKRIMKAALNVLKKESEQVTTSNLLFKSTEFSSVFKTTIDHFCLEKARICSESMKELIIEQASAIVMDLNYDDLYTDWEKVHQASKSHFEKLKESLSSSLCTKLYLSFVNDFKEIGIRHKQKLNIESYLKESILDGLLSEEEVIQRYKLDKAIKDNEKFKEKHKNLKENYLFILKIIKMLKYNIQFERM</sequence>
<protein>
    <recommendedName>
        <fullName evidence="2">Dynamin N-terminal domain-containing protein</fullName>
    </recommendedName>
</protein>
<dbReference type="AlphaFoldDB" id="A0A7S7RE87"/>
<dbReference type="InterPro" id="IPR045063">
    <property type="entry name" value="Dynamin_N"/>
</dbReference>
<dbReference type="InterPro" id="IPR027417">
    <property type="entry name" value="P-loop_NTPase"/>
</dbReference>
<gene>
    <name evidence="3" type="ORF">CPATCC_004020</name>
</gene>
<proteinExistence type="predicted"/>
<dbReference type="PANTHER" id="PTHR11566:SF233">
    <property type="entry name" value="CHROMOSOME UNDETERMINED SCAFFOLD_59, WHOLE GENOME SHOTGUN SEQUENCE"/>
    <property type="match status" value="1"/>
</dbReference>
<dbReference type="PRINTS" id="PR00195">
    <property type="entry name" value="DYNAMIN"/>
</dbReference>
<dbReference type="GO" id="GO:0005874">
    <property type="term" value="C:microtubule"/>
    <property type="evidence" value="ECO:0007669"/>
    <property type="project" value="TreeGrafter"/>
</dbReference>
<reference evidence="3 4" key="1">
    <citation type="submission" date="2019-09" db="EMBL/GenBank/DDBJ databases">
        <title>Consistent, comparative and evidence-based genome assembly and annotation for Cryptosporidium parvum, C. hominis and C. tyzzeri.</title>
        <authorList>
            <person name="Baptista R.P."/>
            <person name="Li Y."/>
            <person name="Sateriale A."/>
            <person name="Ansell B."/>
            <person name="Jex A."/>
            <person name="Sanders M."/>
            <person name="Brooks K."/>
            <person name="Tracey A."/>
            <person name="Berriman M."/>
            <person name="Striepen B."/>
            <person name="Cotton J.A."/>
            <person name="Kissinger J.C."/>
        </authorList>
    </citation>
    <scope>NUCLEOTIDE SEQUENCE [LARGE SCALE GENOMIC DNA]</scope>
    <source>
        <strain evidence="3 4">IOWA-ATCC</strain>
    </source>
</reference>
<evidence type="ECO:0000313" key="3">
    <source>
        <dbReference type="EMBL" id="QOY39955.1"/>
    </source>
</evidence>
<feature type="domain" description="Dynamin N-terminal" evidence="2">
    <location>
        <begin position="61"/>
        <end position="226"/>
    </location>
</feature>
<keyword evidence="1" id="KW-0175">Coiled coil</keyword>
<organism evidence="3 4">
    <name type="scientific">Cryptosporidium parvum</name>
    <dbReference type="NCBI Taxonomy" id="5807"/>
    <lineage>
        <taxon>Eukaryota</taxon>
        <taxon>Sar</taxon>
        <taxon>Alveolata</taxon>
        <taxon>Apicomplexa</taxon>
        <taxon>Conoidasida</taxon>
        <taxon>Coccidia</taxon>
        <taxon>Eucoccidiorida</taxon>
        <taxon>Eimeriorina</taxon>
        <taxon>Cryptosporidiidae</taxon>
        <taxon>Cryptosporidium</taxon>
    </lineage>
</organism>
<evidence type="ECO:0000313" key="4">
    <source>
        <dbReference type="Proteomes" id="UP000593906"/>
    </source>
</evidence>
<dbReference type="EMBL" id="CP044415">
    <property type="protein sequence ID" value="QOY39955.1"/>
    <property type="molecule type" value="Genomic_DNA"/>
</dbReference>
<dbReference type="VEuPathDB" id="CryptoDB:CPATCC_0002100"/>
<accession>A0A7S7RE87</accession>
<dbReference type="Proteomes" id="UP000593906">
    <property type="component" value="Chromosome 8"/>
</dbReference>
<dbReference type="GO" id="GO:0008017">
    <property type="term" value="F:microtubule binding"/>
    <property type="evidence" value="ECO:0007669"/>
    <property type="project" value="TreeGrafter"/>
</dbReference>
<feature type="coiled-coil region" evidence="1">
    <location>
        <begin position="257"/>
        <end position="319"/>
    </location>
</feature>
<dbReference type="GO" id="GO:0005737">
    <property type="term" value="C:cytoplasm"/>
    <property type="evidence" value="ECO:0007669"/>
    <property type="project" value="TreeGrafter"/>
</dbReference>
<dbReference type="Pfam" id="PF00350">
    <property type="entry name" value="Dynamin_N"/>
    <property type="match status" value="1"/>
</dbReference>
<dbReference type="InterPro" id="IPR022812">
    <property type="entry name" value="Dynamin"/>
</dbReference>
<dbReference type="GO" id="GO:0003924">
    <property type="term" value="F:GTPase activity"/>
    <property type="evidence" value="ECO:0007669"/>
    <property type="project" value="TreeGrafter"/>
</dbReference>
<dbReference type="Gene3D" id="3.40.50.300">
    <property type="entry name" value="P-loop containing nucleotide triphosphate hydrolases"/>
    <property type="match status" value="1"/>
</dbReference>
<evidence type="ECO:0000256" key="1">
    <source>
        <dbReference type="SAM" id="Coils"/>
    </source>
</evidence>